<reference evidence="1" key="1">
    <citation type="submission" date="2023-03" db="EMBL/GenBank/DDBJ databases">
        <title>Massive genome expansion in bonnet fungi (Mycena s.s.) driven by repeated elements and novel gene families across ecological guilds.</title>
        <authorList>
            <consortium name="Lawrence Berkeley National Laboratory"/>
            <person name="Harder C.B."/>
            <person name="Miyauchi S."/>
            <person name="Viragh M."/>
            <person name="Kuo A."/>
            <person name="Thoen E."/>
            <person name="Andreopoulos B."/>
            <person name="Lu D."/>
            <person name="Skrede I."/>
            <person name="Drula E."/>
            <person name="Henrissat B."/>
            <person name="Morin E."/>
            <person name="Kohler A."/>
            <person name="Barry K."/>
            <person name="LaButti K."/>
            <person name="Morin E."/>
            <person name="Salamov A."/>
            <person name="Lipzen A."/>
            <person name="Mereny Z."/>
            <person name="Hegedus B."/>
            <person name="Baldrian P."/>
            <person name="Stursova M."/>
            <person name="Weitz H."/>
            <person name="Taylor A."/>
            <person name="Grigoriev I.V."/>
            <person name="Nagy L.G."/>
            <person name="Martin F."/>
            <person name="Kauserud H."/>
        </authorList>
    </citation>
    <scope>NUCLEOTIDE SEQUENCE</scope>
    <source>
        <strain evidence="1">CBHHK067</strain>
    </source>
</reference>
<organism evidence="1 2">
    <name type="scientific">Mycena rosella</name>
    <name type="common">Pink bonnet</name>
    <name type="synonym">Agaricus rosellus</name>
    <dbReference type="NCBI Taxonomy" id="1033263"/>
    <lineage>
        <taxon>Eukaryota</taxon>
        <taxon>Fungi</taxon>
        <taxon>Dikarya</taxon>
        <taxon>Basidiomycota</taxon>
        <taxon>Agaricomycotina</taxon>
        <taxon>Agaricomycetes</taxon>
        <taxon>Agaricomycetidae</taxon>
        <taxon>Agaricales</taxon>
        <taxon>Marasmiineae</taxon>
        <taxon>Mycenaceae</taxon>
        <taxon>Mycena</taxon>
    </lineage>
</organism>
<evidence type="ECO:0000313" key="2">
    <source>
        <dbReference type="Proteomes" id="UP001221757"/>
    </source>
</evidence>
<protein>
    <submittedName>
        <fullName evidence="1">Uncharacterized protein</fullName>
    </submittedName>
</protein>
<dbReference type="Proteomes" id="UP001221757">
    <property type="component" value="Unassembled WGS sequence"/>
</dbReference>
<evidence type="ECO:0000313" key="1">
    <source>
        <dbReference type="EMBL" id="KAJ7697389.1"/>
    </source>
</evidence>
<comment type="caution">
    <text evidence="1">The sequence shown here is derived from an EMBL/GenBank/DDBJ whole genome shotgun (WGS) entry which is preliminary data.</text>
</comment>
<gene>
    <name evidence="1" type="ORF">B0H17DRAFT_1197447</name>
</gene>
<keyword evidence="2" id="KW-1185">Reference proteome</keyword>
<dbReference type="EMBL" id="JARKIE010000030">
    <property type="protein sequence ID" value="KAJ7697389.1"/>
    <property type="molecule type" value="Genomic_DNA"/>
</dbReference>
<proteinExistence type="predicted"/>
<sequence length="131" mass="14159">MLTTAVLVKSRWHSTAIGSRRRLAPPSSFAAIGRGGVYPPRIGSSVLARSAFVALLGCYVAPTFQSESRTTHDTINIHTVLRLRPPVWNGREPSLSPSPIRDVRVRVPSTPPVVAVHILSQPKPKLIAAPI</sequence>
<accession>A0AAD7GNI1</accession>
<dbReference type="AlphaFoldDB" id="A0AAD7GNI1"/>
<name>A0AAD7GNI1_MYCRO</name>